<dbReference type="EMBL" id="JAENJH010000010">
    <property type="protein sequence ID" value="MBK1788420.1"/>
    <property type="molecule type" value="Genomic_DNA"/>
</dbReference>
<feature type="transmembrane region" description="Helical" evidence="6">
    <location>
        <begin position="92"/>
        <end position="114"/>
    </location>
</feature>
<dbReference type="Proteomes" id="UP000635245">
    <property type="component" value="Unassembled WGS sequence"/>
</dbReference>
<dbReference type="RefSeq" id="WP_200324322.1">
    <property type="nucleotide sequence ID" value="NZ_JAENJH010000010.1"/>
</dbReference>
<evidence type="ECO:0000256" key="1">
    <source>
        <dbReference type="ARBA" id="ARBA00004141"/>
    </source>
</evidence>
<dbReference type="PANTHER" id="PTHR32322:SF2">
    <property type="entry name" value="EAMA DOMAIN-CONTAINING PROTEIN"/>
    <property type="match status" value="1"/>
</dbReference>
<evidence type="ECO:0000256" key="2">
    <source>
        <dbReference type="ARBA" id="ARBA00007362"/>
    </source>
</evidence>
<feature type="transmembrane region" description="Helical" evidence="6">
    <location>
        <begin position="267"/>
        <end position="285"/>
    </location>
</feature>
<dbReference type="AlphaFoldDB" id="A0A934QY26"/>
<dbReference type="GO" id="GO:0016020">
    <property type="term" value="C:membrane"/>
    <property type="evidence" value="ECO:0007669"/>
    <property type="project" value="UniProtKB-SubCell"/>
</dbReference>
<keyword evidence="9" id="KW-1185">Reference proteome</keyword>
<keyword evidence="5 6" id="KW-0472">Membrane</keyword>
<feature type="domain" description="EamA" evidence="7">
    <location>
        <begin position="150"/>
        <end position="285"/>
    </location>
</feature>
<protein>
    <submittedName>
        <fullName evidence="8">DMT family transporter</fullName>
    </submittedName>
</protein>
<dbReference type="InterPro" id="IPR037185">
    <property type="entry name" value="EmrE-like"/>
</dbReference>
<name>A0A934QY26_9PSEU</name>
<comment type="caution">
    <text evidence="8">The sequence shown here is derived from an EMBL/GenBank/DDBJ whole genome shotgun (WGS) entry which is preliminary data.</text>
</comment>
<evidence type="ECO:0000259" key="7">
    <source>
        <dbReference type="Pfam" id="PF00892"/>
    </source>
</evidence>
<keyword evidence="4 6" id="KW-1133">Transmembrane helix</keyword>
<reference evidence="8" key="1">
    <citation type="submission" date="2020-12" db="EMBL/GenBank/DDBJ databases">
        <title>Prauserella sp. ASG 168, a novel actinomycete isolated from cave rock.</title>
        <authorList>
            <person name="Suriyachadkun C."/>
        </authorList>
    </citation>
    <scope>NUCLEOTIDE SEQUENCE</scope>
    <source>
        <strain evidence="8">ASG 168</strain>
    </source>
</reference>
<gene>
    <name evidence="8" type="ORF">JHE00_29170</name>
</gene>
<organism evidence="8 9">
    <name type="scientific">Prauserella cavernicola</name>
    <dbReference type="NCBI Taxonomy" id="2800127"/>
    <lineage>
        <taxon>Bacteria</taxon>
        <taxon>Bacillati</taxon>
        <taxon>Actinomycetota</taxon>
        <taxon>Actinomycetes</taxon>
        <taxon>Pseudonocardiales</taxon>
        <taxon>Pseudonocardiaceae</taxon>
        <taxon>Prauserella</taxon>
    </lineage>
</organism>
<feature type="transmembrane region" description="Helical" evidence="6">
    <location>
        <begin position="121"/>
        <end position="142"/>
    </location>
</feature>
<feature type="transmembrane region" description="Helical" evidence="6">
    <location>
        <begin position="36"/>
        <end position="54"/>
    </location>
</feature>
<feature type="transmembrane region" description="Helical" evidence="6">
    <location>
        <begin position="66"/>
        <end position="86"/>
    </location>
</feature>
<feature type="transmembrane region" description="Helical" evidence="6">
    <location>
        <begin position="148"/>
        <end position="168"/>
    </location>
</feature>
<feature type="transmembrane region" description="Helical" evidence="6">
    <location>
        <begin position="243"/>
        <end position="261"/>
    </location>
</feature>
<dbReference type="SUPFAM" id="SSF103481">
    <property type="entry name" value="Multidrug resistance efflux transporter EmrE"/>
    <property type="match status" value="2"/>
</dbReference>
<dbReference type="Pfam" id="PF00892">
    <property type="entry name" value="EamA"/>
    <property type="match status" value="2"/>
</dbReference>
<evidence type="ECO:0000256" key="5">
    <source>
        <dbReference type="ARBA" id="ARBA00023136"/>
    </source>
</evidence>
<feature type="domain" description="EamA" evidence="7">
    <location>
        <begin position="7"/>
        <end position="138"/>
    </location>
</feature>
<dbReference type="Gene3D" id="1.10.3730.20">
    <property type="match status" value="1"/>
</dbReference>
<keyword evidence="3 6" id="KW-0812">Transmembrane</keyword>
<evidence type="ECO:0000256" key="6">
    <source>
        <dbReference type="SAM" id="Phobius"/>
    </source>
</evidence>
<feature type="transmembrane region" description="Helical" evidence="6">
    <location>
        <begin position="214"/>
        <end position="231"/>
    </location>
</feature>
<comment type="similarity">
    <text evidence="2">Belongs to the EamA transporter family.</text>
</comment>
<evidence type="ECO:0000256" key="3">
    <source>
        <dbReference type="ARBA" id="ARBA00022692"/>
    </source>
</evidence>
<dbReference type="InterPro" id="IPR050638">
    <property type="entry name" value="AA-Vitamin_Transporters"/>
</dbReference>
<dbReference type="PANTHER" id="PTHR32322">
    <property type="entry name" value="INNER MEMBRANE TRANSPORTER"/>
    <property type="match status" value="1"/>
</dbReference>
<evidence type="ECO:0000313" key="9">
    <source>
        <dbReference type="Proteomes" id="UP000635245"/>
    </source>
</evidence>
<evidence type="ECO:0000256" key="4">
    <source>
        <dbReference type="ARBA" id="ARBA00022989"/>
    </source>
</evidence>
<comment type="subcellular location">
    <subcellularLocation>
        <location evidence="1">Membrane</location>
        <topology evidence="1">Multi-pass membrane protein</topology>
    </subcellularLocation>
</comment>
<evidence type="ECO:0000313" key="8">
    <source>
        <dbReference type="EMBL" id="MBK1788420.1"/>
    </source>
</evidence>
<accession>A0A934QY26</accession>
<sequence length="299" mass="30613">MVRWLPGFVLVSAVWGASFSLIKIAVDAGVAPLWVALWRCLFGAVTLLVLCAVLRTPLPRNPRTWGHAAVVALLLNAVPFALIAYGETQVSSVFAGVLNATTPLTTLLFAMALVADERPTLARVGGLVTGFVGVLVLLGAWRGGGGDVLSGALACVAATTCYGAGFAYTRRFFSGGAESAAALSATQIGAATAQLMLVTPFVAGAPTWPGAGPALALVLLGAGATGFAYVLNLNVIRTAGPTVASTVTYVTPLWSTAIGVLLLGEDIGWHTLAGAVLVLAGVFLARSRPVRPRRLAHVA</sequence>
<dbReference type="InterPro" id="IPR000620">
    <property type="entry name" value="EamA_dom"/>
</dbReference>
<proteinExistence type="inferred from homology"/>